<reference evidence="3" key="1">
    <citation type="submission" date="2013-10" db="EMBL/GenBank/DDBJ databases">
        <title>Genomic analysis of the causative agents of coccidiosis in chickens.</title>
        <authorList>
            <person name="Reid A.J."/>
            <person name="Blake D."/>
            <person name="Billington K."/>
            <person name="Browne H."/>
            <person name="Dunn M."/>
            <person name="Hung S."/>
            <person name="Kawahara F."/>
            <person name="Miranda-Saavedra D."/>
            <person name="Mourier T."/>
            <person name="Nagra H."/>
            <person name="Otto T.D."/>
            <person name="Rawlings N."/>
            <person name="Sanchez A."/>
            <person name="Sanders M."/>
            <person name="Subramaniam C."/>
            <person name="Tay Y."/>
            <person name="Dear P."/>
            <person name="Doerig C."/>
            <person name="Gruber A."/>
            <person name="Parkinson J."/>
            <person name="Shirley M."/>
            <person name="Wan K.L."/>
            <person name="Berriman M."/>
            <person name="Tomley F."/>
            <person name="Pain A."/>
        </authorList>
    </citation>
    <scope>NUCLEOTIDE SEQUENCE [LARGE SCALE GENOMIC DNA]</scope>
    <source>
        <strain evidence="3">Houghton</strain>
    </source>
</reference>
<feature type="compositionally biased region" description="Low complexity" evidence="1">
    <location>
        <begin position="200"/>
        <end position="219"/>
    </location>
</feature>
<organism evidence="3 4">
    <name type="scientific">Eimeria mitis</name>
    <dbReference type="NCBI Taxonomy" id="44415"/>
    <lineage>
        <taxon>Eukaryota</taxon>
        <taxon>Sar</taxon>
        <taxon>Alveolata</taxon>
        <taxon>Apicomplexa</taxon>
        <taxon>Conoidasida</taxon>
        <taxon>Coccidia</taxon>
        <taxon>Eucoccidiorida</taxon>
        <taxon>Eimeriorina</taxon>
        <taxon>Eimeriidae</taxon>
        <taxon>Eimeria</taxon>
    </lineage>
</organism>
<feature type="compositionally biased region" description="Acidic residues" evidence="1">
    <location>
        <begin position="300"/>
        <end position="314"/>
    </location>
</feature>
<feature type="region of interest" description="Disordered" evidence="1">
    <location>
        <begin position="193"/>
        <end position="316"/>
    </location>
</feature>
<keyword evidence="2" id="KW-1133">Transmembrane helix</keyword>
<name>U6JUY1_9EIME</name>
<dbReference type="GeneID" id="25378327"/>
<proteinExistence type="predicted"/>
<dbReference type="EMBL" id="HG680340">
    <property type="protein sequence ID" value="CDJ27842.1"/>
    <property type="molecule type" value="Genomic_DNA"/>
</dbReference>
<feature type="compositionally biased region" description="Low complexity" evidence="1">
    <location>
        <begin position="231"/>
        <end position="241"/>
    </location>
</feature>
<keyword evidence="2" id="KW-0812">Transmembrane</keyword>
<dbReference type="AlphaFoldDB" id="U6JUY1"/>
<evidence type="ECO:0000256" key="2">
    <source>
        <dbReference type="SAM" id="Phobius"/>
    </source>
</evidence>
<accession>U6JUY1</accession>
<dbReference type="RefSeq" id="XP_013350419.1">
    <property type="nucleotide sequence ID" value="XM_013494965.1"/>
</dbReference>
<evidence type="ECO:0000313" key="3">
    <source>
        <dbReference type="EMBL" id="CDJ27842.1"/>
    </source>
</evidence>
<feature type="transmembrane region" description="Helical" evidence="2">
    <location>
        <begin position="99"/>
        <end position="117"/>
    </location>
</feature>
<feature type="compositionally biased region" description="Polar residues" evidence="1">
    <location>
        <begin position="46"/>
        <end position="61"/>
    </location>
</feature>
<reference evidence="3" key="2">
    <citation type="submission" date="2013-10" db="EMBL/GenBank/DDBJ databases">
        <authorList>
            <person name="Aslett M."/>
        </authorList>
    </citation>
    <scope>NUCLEOTIDE SEQUENCE [LARGE SCALE GENOMIC DNA]</scope>
    <source>
        <strain evidence="3">Houghton</strain>
    </source>
</reference>
<feature type="compositionally biased region" description="Low complexity" evidence="1">
    <location>
        <begin position="290"/>
        <end position="299"/>
    </location>
</feature>
<keyword evidence="4" id="KW-1185">Reference proteome</keyword>
<evidence type="ECO:0000256" key="1">
    <source>
        <dbReference type="SAM" id="MobiDB-lite"/>
    </source>
</evidence>
<evidence type="ECO:0000313" key="4">
    <source>
        <dbReference type="Proteomes" id="UP000030744"/>
    </source>
</evidence>
<sequence>MSPYSTKLNSLLSSVENEVNIRLSPALPASRSSHFSIDGTSPAAAYSQQQPTEKQQETAAASSPLHKQREEHEGPSIHPPLHCFQGSCTRARLQYRPPLLIVAAIISVAAVLILFSVCKLLRSRKQVSTHTPRRLAERGDAVDDDELAVIEDCLALEYDLGLMQQRSTSQLGSDPVREIEGIVSALIAAAEEHEMTQGLSSPSTGSPASSSSSISSLSQESREKEEEQETSSDAAASIASPAEHHPADTAGALAPPAPIDSASQVSSKEQKKKKVSLTPPSALSIDEEQPSTSAASAPSPDDENLAAEGDDDVVDIPNHPYIFLISFLS</sequence>
<gene>
    <name evidence="3" type="ORF">EMH_0035350</name>
</gene>
<feature type="region of interest" description="Disordered" evidence="1">
    <location>
        <begin position="30"/>
        <end position="79"/>
    </location>
</feature>
<dbReference type="VEuPathDB" id="ToxoDB:EMH_0035350"/>
<dbReference type="Proteomes" id="UP000030744">
    <property type="component" value="Unassembled WGS sequence"/>
</dbReference>
<feature type="compositionally biased region" description="Polar residues" evidence="1">
    <location>
        <begin position="30"/>
        <end position="39"/>
    </location>
</feature>
<keyword evidence="2" id="KW-0472">Membrane</keyword>
<protein>
    <submittedName>
        <fullName evidence="3">Uncharacterized protein</fullName>
    </submittedName>
</protein>